<comment type="caution">
    <text evidence="3">The sequence shown here is derived from an EMBL/GenBank/DDBJ whole genome shotgun (WGS) entry which is preliminary data.</text>
</comment>
<dbReference type="AlphaFoldDB" id="A0A8T8SAW5"/>
<gene>
    <name evidence="3" type="ORF">A4X13_0g9204</name>
</gene>
<evidence type="ECO:0000313" key="3">
    <source>
        <dbReference type="EMBL" id="KAE8236276.1"/>
    </source>
</evidence>
<dbReference type="PROSITE" id="PS50878">
    <property type="entry name" value="RT_POL"/>
    <property type="match status" value="1"/>
</dbReference>
<evidence type="ECO:0000313" key="4">
    <source>
        <dbReference type="Proteomes" id="UP000077521"/>
    </source>
</evidence>
<feature type="non-terminal residue" evidence="3">
    <location>
        <position position="585"/>
    </location>
</feature>
<reference evidence="3" key="1">
    <citation type="submission" date="2016-04" db="EMBL/GenBank/DDBJ databases">
        <authorList>
            <person name="Nguyen H.D."/>
            <person name="Samba Siva P."/>
            <person name="Cullis J."/>
            <person name="Levesque C.A."/>
            <person name="Hambleton S."/>
        </authorList>
    </citation>
    <scope>NUCLEOTIDE SEQUENCE</scope>
    <source>
        <strain evidence="3">DAOMC 236416</strain>
    </source>
</reference>
<feature type="compositionally biased region" description="Basic residues" evidence="1">
    <location>
        <begin position="447"/>
        <end position="459"/>
    </location>
</feature>
<keyword evidence="4" id="KW-1185">Reference proteome</keyword>
<feature type="domain" description="Reverse transcriptase" evidence="2">
    <location>
        <begin position="1"/>
        <end position="122"/>
    </location>
</feature>
<feature type="region of interest" description="Disordered" evidence="1">
    <location>
        <begin position="437"/>
        <end position="503"/>
    </location>
</feature>
<dbReference type="Proteomes" id="UP000077521">
    <property type="component" value="Unassembled WGS sequence"/>
</dbReference>
<dbReference type="PANTHER" id="PTHR33332">
    <property type="entry name" value="REVERSE TRANSCRIPTASE DOMAIN-CONTAINING PROTEIN"/>
    <property type="match status" value="1"/>
</dbReference>
<protein>
    <recommendedName>
        <fullName evidence="2">Reverse transcriptase domain-containing protein</fullName>
    </recommendedName>
</protein>
<dbReference type="EMBL" id="LWDF02002305">
    <property type="protein sequence ID" value="KAE8236276.1"/>
    <property type="molecule type" value="Genomic_DNA"/>
</dbReference>
<name>A0A8T8SAW5_9BASI</name>
<dbReference type="InterPro" id="IPR043502">
    <property type="entry name" value="DNA/RNA_pol_sf"/>
</dbReference>
<organism evidence="3 4">
    <name type="scientific">Tilletia indica</name>
    <dbReference type="NCBI Taxonomy" id="43049"/>
    <lineage>
        <taxon>Eukaryota</taxon>
        <taxon>Fungi</taxon>
        <taxon>Dikarya</taxon>
        <taxon>Basidiomycota</taxon>
        <taxon>Ustilaginomycotina</taxon>
        <taxon>Exobasidiomycetes</taxon>
        <taxon>Tilletiales</taxon>
        <taxon>Tilletiaceae</taxon>
        <taxon>Tilletia</taxon>
    </lineage>
</organism>
<feature type="region of interest" description="Disordered" evidence="1">
    <location>
        <begin position="531"/>
        <end position="585"/>
    </location>
</feature>
<accession>A0A8T8SAW5</accession>
<dbReference type="SUPFAM" id="SSF56672">
    <property type="entry name" value="DNA/RNA polymerases"/>
    <property type="match status" value="1"/>
</dbReference>
<evidence type="ECO:0000259" key="2">
    <source>
        <dbReference type="PROSITE" id="PS50878"/>
    </source>
</evidence>
<feature type="compositionally biased region" description="Basic and acidic residues" evidence="1">
    <location>
        <begin position="531"/>
        <end position="544"/>
    </location>
</feature>
<dbReference type="Pfam" id="PF00078">
    <property type="entry name" value="RVT_1"/>
    <property type="match status" value="1"/>
</dbReference>
<reference evidence="3" key="2">
    <citation type="journal article" date="2019" name="IMA Fungus">
        <title>Genome sequencing and comparison of five Tilletia species to identify candidate genes for the detection of regulated species infecting wheat.</title>
        <authorList>
            <person name="Nguyen H.D.T."/>
            <person name="Sultana T."/>
            <person name="Kesanakurti P."/>
            <person name="Hambleton S."/>
        </authorList>
    </citation>
    <scope>NUCLEOTIDE SEQUENCE</scope>
    <source>
        <strain evidence="3">DAOMC 236416</strain>
    </source>
</reference>
<feature type="compositionally biased region" description="Basic residues" evidence="1">
    <location>
        <begin position="545"/>
        <end position="558"/>
    </location>
</feature>
<dbReference type="InterPro" id="IPR000477">
    <property type="entry name" value="RT_dom"/>
</dbReference>
<proteinExistence type="predicted"/>
<sequence>MSPTSFERIRGLFQGSLLAPYLFNVYIDDLPTEVNIPTEDESDDATQTLLYADDLKLRASTREKLKDMLQRLENWCTVNSMTINVDKSAELIEPGREETWPLQIGNRNLPEVTEYAYLGFPHRYDGVDFPARCRTNLKKATGMLRYLATIGRRWTPAVRLSVYKTLARPLLDYGGALLWHMVFERPPTKTHARWHVSHRARPEQTVNKDKWTADFDAHHREAVIWIADRSTDKNPVHVLSSVLGLNHPRERMYKLAVMLRQHMLGLEPTSVATLRITELEGPDAVGTPWETGLIARTRSAEILERLPNVDDTGTILDLLPKTPVHPHNQLRAYMVRALNVPSSRLIQYILPSARLPVPLSRPAMTEPRPDALLFIEDRETRTRAIEWRINRFCARTRCSGCGEILKRSCIDECAAKHKCYPEVSESDRRSLDRAIAAFQPALAPPKRQTKKKKEKGKKRKGDDDDSDEDEGKKKKGDDDESDEDEGKKKEPHVFTTHNYTRPDDYLNKQRYSQFRKLMVYIDRLNRKTQTAHELKEARTADKTRAQKKKEKAAQRHARNAVPVPEPDADTTMAVHDGTPVIVHEP</sequence>
<evidence type="ECO:0000256" key="1">
    <source>
        <dbReference type="SAM" id="MobiDB-lite"/>
    </source>
</evidence>